<reference evidence="4" key="1">
    <citation type="journal article" date="2017" name="Proc. Natl. Acad. Sci. U.S.A.">
        <title>Simulation of Deepwater Horizon oil plume reveals substrate specialization within a complex community of hydrocarbon-degraders.</title>
        <authorList>
            <person name="Hu P."/>
            <person name="Dubinsky E.A."/>
            <person name="Probst A.J."/>
            <person name="Wang J."/>
            <person name="Sieber C.M.K."/>
            <person name="Tom L.M."/>
            <person name="Gardinali P."/>
            <person name="Banfield J.F."/>
            <person name="Atlas R.M."/>
            <person name="Andersen G.L."/>
        </authorList>
    </citation>
    <scope>NUCLEOTIDE SEQUENCE [LARGE SCALE GENOMIC DNA]</scope>
</reference>
<evidence type="ECO:0008006" key="5">
    <source>
        <dbReference type="Google" id="ProtNLM"/>
    </source>
</evidence>
<dbReference type="Proteomes" id="UP000196531">
    <property type="component" value="Unassembled WGS sequence"/>
</dbReference>
<dbReference type="PROSITE" id="PS51257">
    <property type="entry name" value="PROKAR_LIPOPROTEIN"/>
    <property type="match status" value="1"/>
</dbReference>
<keyword evidence="2" id="KW-0732">Signal</keyword>
<accession>A0A1Y5F7S0</accession>
<dbReference type="InterPro" id="IPR018247">
    <property type="entry name" value="EF_Hand_1_Ca_BS"/>
</dbReference>
<evidence type="ECO:0000313" key="4">
    <source>
        <dbReference type="Proteomes" id="UP000196531"/>
    </source>
</evidence>
<evidence type="ECO:0000313" key="3">
    <source>
        <dbReference type="EMBL" id="OUR96824.1"/>
    </source>
</evidence>
<dbReference type="InterPro" id="IPR013783">
    <property type="entry name" value="Ig-like_fold"/>
</dbReference>
<gene>
    <name evidence="3" type="ORF">A9Q84_10825</name>
</gene>
<protein>
    <recommendedName>
        <fullName evidence="5">Bacterial Ig-like domain-containing protein</fullName>
    </recommendedName>
</protein>
<feature type="signal peptide" evidence="2">
    <location>
        <begin position="1"/>
        <end position="21"/>
    </location>
</feature>
<name>A0A1Y5F7S0_9BACT</name>
<dbReference type="Gene3D" id="2.60.40.10">
    <property type="entry name" value="Immunoglobulins"/>
    <property type="match status" value="2"/>
</dbReference>
<feature type="region of interest" description="Disordered" evidence="1">
    <location>
        <begin position="501"/>
        <end position="525"/>
    </location>
</feature>
<sequence length="979" mass="101932">MEYMKKLSLFTLSLLLMTAMSGCINDNQNSEEVGATSSPPQVVIKSIAITLPINNQIFMSTDAATFTFSGTCSSNGESLDIKVAGSSVVSTNCSGGSFSETFQKSWLSEGPNTTSIEYSSGETHSINLDLDTIAPSVSITSVTNANLVSESIYTIAGTCNEDGVINGTIGTTAITGTCTAGVFTTNATNISLEPQGVLAISITGTDSAGNVGTPDTTNMNKDSIAPTLTLNALTSINLANVNSYNVSGTCSENGENVDLTIGVFTASVACSAGAFSFTTQNVSAVTDSLTRSVSVTHADTFSNSTTTATNVIKDVLAPTLTITSPAMITQINETFYTVNGTCSESGKTVSGTVDVVPFSTTCSGGNWLYSGINIFFLADGAYTVSVATTDDASNPSGTISSPVTKDTTTALPSITFTNPTSGQGSGNSVTIQIGSIANGDSIEAFTDSICSSSIRTEVSGATTHDMTFTNAAEGTYSYYFIITDTSLNATGCLGPKVYKEDQTAPNNPTGVTMSSPGDATTSNDSTPIFAGTIDSTEEGSTVTIYRDAACSDTIGNDTISSGAFSVLTTLAVDGSQNGLNQFYLKTTDLAGNISSCYNTGLSFTLSGGGLATLPKLAMVGVDSPTSLVSLEDGNQITWIKAADPSNPVDLGIVNAGEVISIEDPGNVADKVDQGDRIESTKACYAVTQGYGTAPWASEAYAGKKFTTYQYRYGGNNPKVYVAAISQTSFVQILQDLDGDGTLDVVDYKNIPGGTVHEFTVTLVDGRPWQVVSDQKINVYYLATSGGAYDKDARVLTPAATDLIGFSWFVTAIEDTTTVNAWRNESGKNYSGVLNINGKMDVGRTYKDNLTRYATRVTADKPVSLLQIADQDGINATPHLPVSMLATSYGIPRDADYIGIISLVASTVQVINPDGSIKGTFNTTQNAGADANAPFALKYTDGATVAAGTRLICSNPCFMIYDDEGPGADRDETILMGFTP</sequence>
<organism evidence="3 4">
    <name type="scientific">Halobacteriovorax marinus</name>
    <dbReference type="NCBI Taxonomy" id="97084"/>
    <lineage>
        <taxon>Bacteria</taxon>
        <taxon>Pseudomonadati</taxon>
        <taxon>Bdellovibrionota</taxon>
        <taxon>Bacteriovoracia</taxon>
        <taxon>Bacteriovoracales</taxon>
        <taxon>Halobacteriovoraceae</taxon>
        <taxon>Halobacteriovorax</taxon>
    </lineage>
</organism>
<feature type="compositionally biased region" description="Polar residues" evidence="1">
    <location>
        <begin position="503"/>
        <end position="525"/>
    </location>
</feature>
<feature type="chain" id="PRO_5012666884" description="Bacterial Ig-like domain-containing protein" evidence="2">
    <location>
        <begin position="22"/>
        <end position="979"/>
    </location>
</feature>
<evidence type="ECO:0000256" key="2">
    <source>
        <dbReference type="SAM" id="SignalP"/>
    </source>
</evidence>
<dbReference type="PROSITE" id="PS00018">
    <property type="entry name" value="EF_HAND_1"/>
    <property type="match status" value="1"/>
</dbReference>
<dbReference type="AlphaFoldDB" id="A0A1Y5F7S0"/>
<dbReference type="EMBL" id="MAAO01000006">
    <property type="protein sequence ID" value="OUR96824.1"/>
    <property type="molecule type" value="Genomic_DNA"/>
</dbReference>
<evidence type="ECO:0000256" key="1">
    <source>
        <dbReference type="SAM" id="MobiDB-lite"/>
    </source>
</evidence>
<proteinExistence type="predicted"/>
<comment type="caution">
    <text evidence="3">The sequence shown here is derived from an EMBL/GenBank/DDBJ whole genome shotgun (WGS) entry which is preliminary data.</text>
</comment>